<evidence type="ECO:0000313" key="6">
    <source>
        <dbReference type="Proteomes" id="UP000652760"/>
    </source>
</evidence>
<comment type="similarity">
    <text evidence="3">Belongs to the CheD family.</text>
</comment>
<dbReference type="Gene3D" id="3.30.1330.200">
    <property type="match status" value="1"/>
</dbReference>
<dbReference type="SUPFAM" id="SSF64438">
    <property type="entry name" value="CNF1/YfiH-like putative cysteine hydrolases"/>
    <property type="match status" value="1"/>
</dbReference>
<dbReference type="PANTHER" id="PTHR35147">
    <property type="entry name" value="CHEMORECEPTOR GLUTAMINE DEAMIDASE CHED-RELATED"/>
    <property type="match status" value="1"/>
</dbReference>
<dbReference type="Proteomes" id="UP000652760">
    <property type="component" value="Unassembled WGS sequence"/>
</dbReference>
<gene>
    <name evidence="3" type="primary">cheD</name>
    <name evidence="5" type="ORF">JHL17_20880</name>
</gene>
<protein>
    <recommendedName>
        <fullName evidence="3">Probable chemoreceptor glutamine deamidase CheD</fullName>
        <ecNumber evidence="3">3.5.1.44</ecNumber>
    </recommendedName>
</protein>
<dbReference type="Pfam" id="PF03975">
    <property type="entry name" value="CheD"/>
    <property type="match status" value="1"/>
</dbReference>
<organism evidence="5 6">
    <name type="scientific">Azospirillum endophyticum</name>
    <dbReference type="NCBI Taxonomy" id="2800326"/>
    <lineage>
        <taxon>Bacteria</taxon>
        <taxon>Pseudomonadati</taxon>
        <taxon>Pseudomonadota</taxon>
        <taxon>Alphaproteobacteria</taxon>
        <taxon>Rhodospirillales</taxon>
        <taxon>Azospirillaceae</taxon>
        <taxon>Azospirillum</taxon>
    </lineage>
</organism>
<evidence type="ECO:0000256" key="2">
    <source>
        <dbReference type="ARBA" id="ARBA00022801"/>
    </source>
</evidence>
<keyword evidence="1 3" id="KW-0145">Chemotaxis</keyword>
<dbReference type="InterPro" id="IPR011324">
    <property type="entry name" value="Cytotoxic_necrot_fac-like_cat"/>
</dbReference>
<comment type="function">
    <text evidence="3">Probably deamidates glutamine residues to glutamate on methyl-accepting chemotaxis receptors (MCPs), playing an important role in chemotaxis.</text>
</comment>
<evidence type="ECO:0000256" key="4">
    <source>
        <dbReference type="SAM" id="MobiDB-lite"/>
    </source>
</evidence>
<dbReference type="InterPro" id="IPR005659">
    <property type="entry name" value="Chemorcpt_Glu_NH3ase_CheD"/>
</dbReference>
<dbReference type="EC" id="3.5.1.44" evidence="3"/>
<dbReference type="CDD" id="cd16352">
    <property type="entry name" value="CheD"/>
    <property type="match status" value="1"/>
</dbReference>
<keyword evidence="6" id="KW-1185">Reference proteome</keyword>
<evidence type="ECO:0000256" key="3">
    <source>
        <dbReference type="HAMAP-Rule" id="MF_01440"/>
    </source>
</evidence>
<dbReference type="PANTHER" id="PTHR35147:SF2">
    <property type="entry name" value="CHEMORECEPTOR GLUTAMINE DEAMIDASE CHED-RELATED"/>
    <property type="match status" value="1"/>
</dbReference>
<dbReference type="EMBL" id="JAENHM010000059">
    <property type="protein sequence ID" value="MBK1839867.1"/>
    <property type="molecule type" value="Genomic_DNA"/>
</dbReference>
<sequence>MIASPVPGRESEIQDSGPHVPGPVATSRRMGSGRYFNQEFKVDTVKIALGQQAVSDRPDLMIATTLGSCVAACIHDPVRGIGGMNHFMLPDLPASELEGAGLAARYGSVAMERLINALLAAGAERRHLQVKLFGGGRVIESSYDIGGLNSRFALEYVRAEGLVLAGHDLGGGSARRLHYFPHSGRALRRLLRPEAAVDTVTRERRFITHPGRPPDEGDVELFAPADPGGS</sequence>
<dbReference type="HAMAP" id="MF_01440">
    <property type="entry name" value="CheD"/>
    <property type="match status" value="1"/>
</dbReference>
<dbReference type="InterPro" id="IPR038592">
    <property type="entry name" value="CheD-like_sf"/>
</dbReference>
<evidence type="ECO:0000256" key="1">
    <source>
        <dbReference type="ARBA" id="ARBA00022500"/>
    </source>
</evidence>
<comment type="caution">
    <text evidence="5">The sequence shown here is derived from an EMBL/GenBank/DDBJ whole genome shotgun (WGS) entry which is preliminary data.</text>
</comment>
<feature type="region of interest" description="Disordered" evidence="4">
    <location>
        <begin position="209"/>
        <end position="230"/>
    </location>
</feature>
<dbReference type="RefSeq" id="WP_200196051.1">
    <property type="nucleotide sequence ID" value="NZ_JAENHM010000059.1"/>
</dbReference>
<comment type="catalytic activity">
    <reaction evidence="3">
        <text>L-glutaminyl-[protein] + H2O = L-glutamyl-[protein] + NH4(+)</text>
        <dbReference type="Rhea" id="RHEA:16441"/>
        <dbReference type="Rhea" id="RHEA-COMP:10207"/>
        <dbReference type="Rhea" id="RHEA-COMP:10208"/>
        <dbReference type="ChEBI" id="CHEBI:15377"/>
        <dbReference type="ChEBI" id="CHEBI:28938"/>
        <dbReference type="ChEBI" id="CHEBI:29973"/>
        <dbReference type="ChEBI" id="CHEBI:30011"/>
        <dbReference type="EC" id="3.5.1.44"/>
    </reaction>
</comment>
<accession>A0ABS1F9E7</accession>
<reference evidence="6" key="1">
    <citation type="submission" date="2021-01" db="EMBL/GenBank/DDBJ databases">
        <title>Genome public.</title>
        <authorList>
            <person name="Liu C."/>
            <person name="Sun Q."/>
        </authorList>
    </citation>
    <scope>NUCLEOTIDE SEQUENCE [LARGE SCALE GENOMIC DNA]</scope>
    <source>
        <strain evidence="6">YIM B02556</strain>
    </source>
</reference>
<feature type="region of interest" description="Disordered" evidence="4">
    <location>
        <begin position="1"/>
        <end position="29"/>
    </location>
</feature>
<proteinExistence type="inferred from homology"/>
<keyword evidence="2 3" id="KW-0378">Hydrolase</keyword>
<evidence type="ECO:0000313" key="5">
    <source>
        <dbReference type="EMBL" id="MBK1839867.1"/>
    </source>
</evidence>
<name>A0ABS1F9E7_9PROT</name>